<accession>A0A5M6C125</accession>
<feature type="compositionally biased region" description="Low complexity" evidence="1">
    <location>
        <begin position="233"/>
        <end position="255"/>
    </location>
</feature>
<dbReference type="OrthoDB" id="3365224at2759"/>
<dbReference type="AlphaFoldDB" id="A0A5M6C125"/>
<feature type="compositionally biased region" description="Low complexity" evidence="1">
    <location>
        <begin position="327"/>
        <end position="345"/>
    </location>
</feature>
<dbReference type="Proteomes" id="UP000322225">
    <property type="component" value="Chromosome 9"/>
</dbReference>
<proteinExistence type="predicted"/>
<dbReference type="PANTHER" id="PTHR21456:SF1">
    <property type="entry name" value="C2 NT-TYPE DOMAIN-CONTAINING PROTEIN"/>
    <property type="match status" value="1"/>
</dbReference>
<feature type="compositionally biased region" description="Low complexity" evidence="1">
    <location>
        <begin position="10"/>
        <end position="50"/>
    </location>
</feature>
<dbReference type="RefSeq" id="XP_031860223.1">
    <property type="nucleotide sequence ID" value="XM_032005504.1"/>
</dbReference>
<feature type="compositionally biased region" description="Basic and acidic residues" evidence="1">
    <location>
        <begin position="784"/>
        <end position="801"/>
    </location>
</feature>
<dbReference type="InterPro" id="IPR039931">
    <property type="entry name" value="EEIG1/2-like"/>
</dbReference>
<evidence type="ECO:0000313" key="3">
    <source>
        <dbReference type="Proteomes" id="UP000322225"/>
    </source>
</evidence>
<feature type="compositionally biased region" description="Basic and acidic residues" evidence="1">
    <location>
        <begin position="759"/>
        <end position="773"/>
    </location>
</feature>
<dbReference type="Pfam" id="PF10358">
    <property type="entry name" value="NT-C2"/>
    <property type="match status" value="1"/>
</dbReference>
<keyword evidence="3" id="KW-1185">Reference proteome</keyword>
<dbReference type="InterPro" id="IPR019448">
    <property type="entry name" value="NT-C2"/>
</dbReference>
<dbReference type="GeneID" id="43589653"/>
<feature type="compositionally biased region" description="Polar residues" evidence="1">
    <location>
        <begin position="263"/>
        <end position="278"/>
    </location>
</feature>
<evidence type="ECO:0000313" key="2">
    <source>
        <dbReference type="EMBL" id="WWD20570.1"/>
    </source>
</evidence>
<feature type="region of interest" description="Disordered" evidence="1">
    <location>
        <begin position="686"/>
        <end position="705"/>
    </location>
</feature>
<name>A0A5M6C125_9TREE</name>
<gene>
    <name evidence="2" type="ORF">CI109_105046</name>
</gene>
<feature type="compositionally biased region" description="Basic residues" evidence="1">
    <location>
        <begin position="774"/>
        <end position="783"/>
    </location>
</feature>
<feature type="region of interest" description="Disordered" evidence="1">
    <location>
        <begin position="620"/>
        <end position="679"/>
    </location>
</feature>
<feature type="region of interest" description="Disordered" evidence="1">
    <location>
        <begin position="134"/>
        <end position="304"/>
    </location>
</feature>
<feature type="compositionally biased region" description="Basic residues" evidence="1">
    <location>
        <begin position="686"/>
        <end position="698"/>
    </location>
</feature>
<feature type="compositionally biased region" description="Low complexity" evidence="1">
    <location>
        <begin position="137"/>
        <end position="153"/>
    </location>
</feature>
<feature type="compositionally biased region" description="Basic and acidic residues" evidence="1">
    <location>
        <begin position="655"/>
        <end position="665"/>
    </location>
</feature>
<dbReference type="EMBL" id="CP144059">
    <property type="protein sequence ID" value="WWD20570.1"/>
    <property type="molecule type" value="Genomic_DNA"/>
</dbReference>
<feature type="region of interest" description="Disordered" evidence="1">
    <location>
        <begin position="757"/>
        <end position="801"/>
    </location>
</feature>
<reference evidence="2" key="1">
    <citation type="submission" date="2017-08" db="EMBL/GenBank/DDBJ databases">
        <authorList>
            <person name="Cuomo C."/>
            <person name="Billmyre B."/>
            <person name="Heitman J."/>
        </authorList>
    </citation>
    <scope>NUCLEOTIDE SEQUENCE</scope>
    <source>
        <strain evidence="2">CBS 12478</strain>
    </source>
</reference>
<dbReference type="PANTHER" id="PTHR21456">
    <property type="entry name" value="FAMILY WITH SEQUENCE SIMILARITY 102"/>
    <property type="match status" value="1"/>
</dbReference>
<dbReference type="KEGG" id="ksn:43589653"/>
<evidence type="ECO:0000256" key="1">
    <source>
        <dbReference type="SAM" id="MobiDB-lite"/>
    </source>
</evidence>
<reference evidence="2" key="2">
    <citation type="submission" date="2024-01" db="EMBL/GenBank/DDBJ databases">
        <title>Comparative genomics of Cryptococcus and Kwoniella reveals pathogenesis evolution and contrasting modes of karyotype evolution via chromosome fusion or intercentromeric recombination.</title>
        <authorList>
            <person name="Coelho M.A."/>
            <person name="David-Palma M."/>
            <person name="Shea T."/>
            <person name="Bowers K."/>
            <person name="McGinley-Smith S."/>
            <person name="Mohammad A.W."/>
            <person name="Gnirke A."/>
            <person name="Yurkov A.M."/>
            <person name="Nowrousian M."/>
            <person name="Sun S."/>
            <person name="Cuomo C.A."/>
            <person name="Heitman J."/>
        </authorList>
    </citation>
    <scope>NUCLEOTIDE SEQUENCE</scope>
    <source>
        <strain evidence="2">CBS 12478</strain>
    </source>
</reference>
<feature type="region of interest" description="Disordered" evidence="1">
    <location>
        <begin position="320"/>
        <end position="381"/>
    </location>
</feature>
<feature type="region of interest" description="Disordered" evidence="1">
    <location>
        <begin position="1"/>
        <end position="54"/>
    </location>
</feature>
<feature type="compositionally biased region" description="Polar residues" evidence="1">
    <location>
        <begin position="289"/>
        <end position="304"/>
    </location>
</feature>
<sequence>MTALSRPNIPSELRPLPPSRSSSFAPSFSRSNTAVYPPSLTSSSSQLPTASHEHVPLGSRLKHMFDSQKHATFSATVVVHELGNVPQLQGEFAVKWKFRGKRPRGKESLEVHAKEHAAIGTKPSLPNLKLSQALHMHPSSSSLSVRTTSTSSSIPPPTPRSVTPSSHTKISKAFSLPPVPLQRPNKKSSDPTPLKQVLVRQDSGGTPLAESPPVMDEPEELPDSILDNDSQYSRNGSGESSGSRGSSRSRASGLRINLHRPSVASSAIPTPRQSTPTDQLLVPFPRSVPSPSTQDLIPSGTTPSYSTLVDSLPSREALAFPNRHPISRTVSSTTSTSSDTSASTTGLQPRGRSVSGPGSMLNMTKADNGMSSVDRRGETPARPLRAHTCRWDYELSHVIRIPLGKPVMPSTSATPNGPNPYRQPPASAALPLLGSGPHSESGIQLVIEQFPIVPIPSRPAPDHDTKKHATGVEGAKARVEKTKTVFGVVDVDLAAFAGKGRMTRRFLLKGSRTNATVKLTIDMKWIGGEEKWTAPPIQEGHHVTGMSDLVGTEAETLRSDLFLTKTPSNSSSGSSLGLDRTKTNISTVSSIYASRSQSTNHSTTSLGRTLSNHHYETYDHFLKPDHSSRGRDTALRDVRESSPMSNRSPSRSRHSRESSPVRRSPDLALTGHGLAPSPLIMSLSNVHHHHHHHTHHMKGKDLQNRSGINDLPPEAIIEAIFNPHPAAEAGPFTYVPVQRQDDLPGPDDLLDQIATEVNGEEKEAGDETKENKAKSRLWRMRGRGRGESKKVRGERQRTAST</sequence>
<organism evidence="2 3">
    <name type="scientific">Kwoniella shandongensis</name>
    <dbReference type="NCBI Taxonomy" id="1734106"/>
    <lineage>
        <taxon>Eukaryota</taxon>
        <taxon>Fungi</taxon>
        <taxon>Dikarya</taxon>
        <taxon>Basidiomycota</taxon>
        <taxon>Agaricomycotina</taxon>
        <taxon>Tremellomycetes</taxon>
        <taxon>Tremellales</taxon>
        <taxon>Cryptococcaceae</taxon>
        <taxon>Kwoniella</taxon>
    </lineage>
</organism>
<feature type="region of interest" description="Disordered" evidence="1">
    <location>
        <begin position="405"/>
        <end position="430"/>
    </location>
</feature>
<protein>
    <submittedName>
        <fullName evidence="2">Uncharacterized protein</fullName>
    </submittedName>
</protein>
<feature type="compositionally biased region" description="Basic and acidic residues" evidence="1">
    <location>
        <begin position="620"/>
        <end position="640"/>
    </location>
</feature>